<sequence>MAKRIFNFLERLPRPLLLLMPFWQKILCCLIKIIPKCFDLRHEVLVLIQKAAELAEKALQGQYQSYFTNFHVLTVQRLQWLCEQDCTEDAKREMVLLLSSITHSATMNHGLATKLDTRLLISLHFCEQLSFSSKENVVRELISLEPRLEEEDQEALKLSIKSIASSPDCVEEIFCEMFSLVKNFVDRKGPKTTTEVFFETLLCLSTAPISNDRRLKVIRDLWNSESETGFESSRCILLLLKTREGFLGDGGDEYFDLLVRLVLETFRSDFGLCEQLKYALELHFKFPSSFVLNVWTSAVAVLISLGMYKENIDSFCCLPVLRNAHGFDSPSEILQLLFLARSTALTLSRHNLEPNLHRGSEAFLRGFSVGGNNHLGNFVQASTIVLATDTLSTTQKMFLVEKVRDVILGEPQLSTALTYALRRLIPYISGKNEIQAKFDRIIDILDNPKLVTEVSRIPKAVNTDDLFRVVSKHMSDVSSEVKSVEVLLFFASLQDTDEKLLIHLLPFVEMAMEKSSSMEDALIVVKELVQLLRQVQTELIPFMLINFAYFIENPGDKQERDKFLLEISVRWKPSSHGVLSFLEVPRLLWKDYSTISDPAKRGELIGRVQEVISRNETSRNEGVVNETRDQFLELPVKKLFGLTATASISGRIASCGLEWLVFYSPLSNEDAALAFDLSCNFFGTPGYRRRYSSLSDVRIEDGSFKFYRDKTAPEVLNGTTCVTPLVEEGSMSADTNTREAILIPVLMAQKVILCLTRLLGPLENLTENVLSVWKIVCEAQQEARSVDRCDCDFFFDDYQDIFESILAEASSKEIVSLWASQNPHHAVQWSEVILSACRWQKKEIGGIDNEAVLNFQTLVITTLRKMRPSHLRCFKYLKSDLEHLSIFLECRLPIEVTKGVLELYQVDIQAGVNIGEIVSSWCSIEQSLSLLENVRSYFRAGEMLPSDFVWQLLKSFVRHGKIDSCEGVLAMYEHLQDLRDPEDPYGLNRLPTWQEAMIVAGDCTTRSIDSWCVAFLKTPFVDLKSRDIDAIASLDFDALQLIAPVSETIKRVIFPEDGFQVTEGEGIKSSSIRERIRLAKLIGDFIEIVRLLKPSENPKVANVTDIVVGACNELCTAFESGRKRSELYKIRSQALKAIFTEIFLNEKDSTDILMTNQPSRLQENPTPSVLRNNEHLDPVLEPLLRRWLLGIFGKRPSLASLTLEILQLLPSDVDLAHRPEFQADIQAHILSFERNQSLMAQLQAVGYNRRERDNPDLWSSPTIELSCFLSNRASSTLRTYRKKLAEVLRSHWYGWTDLLSMFKVDSVDVGGIEVRREDLFGFQASLEVMEEQVAAVKEQARKLSSAPINLEFFSSPHEIERQIQNLIRWEQQDRRRIAKLYDHPSIPDKRQEMKKFAAVWENRFLEQLFYLDVKETINYLFLPRELLAKVLLLCPCVSHYFCMKFKLEGCYAPNGFHAEKPVICALSVDNRMLTVFKEENGRREEIENVEVKLFEVGMFVYGLHTSGHDYVTDELWAAFYKMLLEKGLVPRIVLSPESPGFDWIRNFATPDTSLPYPEKWELHTGIVPKQEDVFDYLPISTAMWQESMEFITLTTENVAGFRFSDLKDASIVEEKGKRTKQMAGTAIKQLQLELKLLHGDHEPIKATLVKRLTWSIKETVKGILDGVQPTLETVKELIDMDKLTFRLPEVKRSDKSKQKYAAAVLRACCYAPNGFHAEKPVICALSVDNRMLTVFKEENGRREEIENVEVKLFEVGMFVYGVHTSGHDYVTDELWAAFYKMLLEKGLVPRIVLSSESPGFDWIRNFATPDTSLPFRGKWELHTGIVPKQEDVFDYVPTSTAMGHGSTEFITLTTEKVAGFRFSDFKDASIVEEKEKRKKQMAGTAIKRLQLELKLLHGDDEKTKTSLVKKLTSSVKETVKGILDGVQPTLKTVKELIDMEKLAFGLSKVKGNDESKQQYAAVVLRACEHARLTFASTTVQ</sequence>
<comment type="caution">
    <text evidence="1">The sequence shown here is derived from an EMBL/GenBank/DDBJ whole genome shotgun (WGS) entry which is preliminary data.</text>
</comment>
<proteinExistence type="predicted"/>
<dbReference type="Proteomes" id="UP000225706">
    <property type="component" value="Unassembled WGS sequence"/>
</dbReference>
<evidence type="ECO:0000313" key="1">
    <source>
        <dbReference type="EMBL" id="PFX16190.1"/>
    </source>
</evidence>
<reference evidence="2" key="1">
    <citation type="journal article" date="2017" name="bioRxiv">
        <title>Comparative analysis of the genomes of Stylophora pistillata and Acropora digitifera provides evidence for extensive differences between species of corals.</title>
        <authorList>
            <person name="Voolstra C.R."/>
            <person name="Li Y."/>
            <person name="Liew Y.J."/>
            <person name="Baumgarten S."/>
            <person name="Zoccola D."/>
            <person name="Flot J.-F."/>
            <person name="Tambutte S."/>
            <person name="Allemand D."/>
            <person name="Aranda M."/>
        </authorList>
    </citation>
    <scope>NUCLEOTIDE SEQUENCE [LARGE SCALE GENOMIC DNA]</scope>
</reference>
<gene>
    <name evidence="1" type="ORF">AWC38_SpisGene19554</name>
</gene>
<protein>
    <submittedName>
        <fullName evidence="1">Uncharacterized protein</fullName>
    </submittedName>
</protein>
<dbReference type="EMBL" id="LSMT01000567">
    <property type="protein sequence ID" value="PFX16190.1"/>
    <property type="molecule type" value="Genomic_DNA"/>
</dbReference>
<keyword evidence="2" id="KW-1185">Reference proteome</keyword>
<accession>A0A2B4RI78</accession>
<organism evidence="1 2">
    <name type="scientific">Stylophora pistillata</name>
    <name type="common">Smooth cauliflower coral</name>
    <dbReference type="NCBI Taxonomy" id="50429"/>
    <lineage>
        <taxon>Eukaryota</taxon>
        <taxon>Metazoa</taxon>
        <taxon>Cnidaria</taxon>
        <taxon>Anthozoa</taxon>
        <taxon>Hexacorallia</taxon>
        <taxon>Scleractinia</taxon>
        <taxon>Astrocoeniina</taxon>
        <taxon>Pocilloporidae</taxon>
        <taxon>Stylophora</taxon>
    </lineage>
</organism>
<dbReference type="OrthoDB" id="5990151at2759"/>
<evidence type="ECO:0000313" key="2">
    <source>
        <dbReference type="Proteomes" id="UP000225706"/>
    </source>
</evidence>
<name>A0A2B4RI78_STYPI</name>